<protein>
    <submittedName>
        <fullName evidence="2">Uncharacterized protein</fullName>
    </submittedName>
</protein>
<reference evidence="2 3" key="1">
    <citation type="journal article" date="2011" name="Stand. Genomic Sci.">
        <title>Complete genome sequence of Deinococcus maricopensis type strain (LB-34).</title>
        <authorList>
            <person name="Pukall R."/>
            <person name="Zeytun A."/>
            <person name="Lucas S."/>
            <person name="Lapidus A."/>
            <person name="Hammon N."/>
            <person name="Deshpande S."/>
            <person name="Nolan M."/>
            <person name="Cheng J.F."/>
            <person name="Pitluck S."/>
            <person name="Liolios K."/>
            <person name="Pagani I."/>
            <person name="Mikhailova N."/>
            <person name="Ivanova N."/>
            <person name="Mavromatis K."/>
            <person name="Pati A."/>
            <person name="Tapia R."/>
            <person name="Han C."/>
            <person name="Goodwin L."/>
            <person name="Chen A."/>
            <person name="Palaniappan K."/>
            <person name="Land M."/>
            <person name="Hauser L."/>
            <person name="Chang Y.J."/>
            <person name="Jeffries C.D."/>
            <person name="Brambilla E.M."/>
            <person name="Rohde M."/>
            <person name="Goker M."/>
            <person name="Detter J.C."/>
            <person name="Woyke T."/>
            <person name="Bristow J."/>
            <person name="Eisen J.A."/>
            <person name="Markowitz V."/>
            <person name="Hugenholtz P."/>
            <person name="Kyrpides N.C."/>
            <person name="Klenk H.P."/>
        </authorList>
    </citation>
    <scope>NUCLEOTIDE SEQUENCE [LARGE SCALE GENOMIC DNA]</scope>
    <source>
        <strain evidence="3">DSM 21211 / LMG 22137 / NRRL B-23946 / LB-34</strain>
    </source>
</reference>
<name>E8U4I9_DEIML</name>
<dbReference type="HOGENOM" id="CLU_2092793_0_0_0"/>
<organism evidence="2 3">
    <name type="scientific">Deinococcus maricopensis (strain DSM 21211 / LMG 22137 / NRRL B-23946 / LB-34)</name>
    <dbReference type="NCBI Taxonomy" id="709986"/>
    <lineage>
        <taxon>Bacteria</taxon>
        <taxon>Thermotogati</taxon>
        <taxon>Deinococcota</taxon>
        <taxon>Deinococci</taxon>
        <taxon>Deinococcales</taxon>
        <taxon>Deinococcaceae</taxon>
        <taxon>Deinococcus</taxon>
    </lineage>
</organism>
<feature type="signal peptide" evidence="1">
    <location>
        <begin position="1"/>
        <end position="24"/>
    </location>
</feature>
<dbReference type="OrthoDB" id="69562at2"/>
<accession>E8U4I9</accession>
<dbReference type="Proteomes" id="UP000008635">
    <property type="component" value="Chromosome"/>
</dbReference>
<gene>
    <name evidence="2" type="ordered locus">Deima_3227</name>
</gene>
<dbReference type="KEGG" id="dmr:Deima_3227"/>
<dbReference type="AlphaFoldDB" id="E8U4I9"/>
<sequence precursor="true">MLHNLLVWAVLATAPAMNSLLVDANPSPCLKVRVQTWEGDKRLSEVFLAPDGNHVVRPGETFPSFQKGHSYRLMASCFTAKGTQQSAGLDFKADGRTVIVAFTSNGFLFRRGGVAY</sequence>
<keyword evidence="1" id="KW-0732">Signal</keyword>
<dbReference type="EMBL" id="CP002454">
    <property type="protein sequence ID" value="ADV68854.1"/>
    <property type="molecule type" value="Genomic_DNA"/>
</dbReference>
<dbReference type="RefSeq" id="WP_013558357.1">
    <property type="nucleotide sequence ID" value="NC_014958.1"/>
</dbReference>
<feature type="chain" id="PRO_5003232346" evidence="1">
    <location>
        <begin position="25"/>
        <end position="116"/>
    </location>
</feature>
<evidence type="ECO:0000313" key="3">
    <source>
        <dbReference type="Proteomes" id="UP000008635"/>
    </source>
</evidence>
<reference evidence="3" key="2">
    <citation type="submission" date="2011-01" db="EMBL/GenBank/DDBJ databases">
        <title>The complete genome of Deinococcus maricopensis DSM 21211.</title>
        <authorList>
            <consortium name="US DOE Joint Genome Institute (JGI-PGF)"/>
            <person name="Lucas S."/>
            <person name="Copeland A."/>
            <person name="Lapidus A."/>
            <person name="Goodwin L."/>
            <person name="Pitluck S."/>
            <person name="Kyrpides N."/>
            <person name="Mavromatis K."/>
            <person name="Pagani I."/>
            <person name="Ivanova N."/>
            <person name="Ovchinnikova G."/>
            <person name="Zeytun A."/>
            <person name="Detter J.C."/>
            <person name="Han C."/>
            <person name="Land M."/>
            <person name="Hauser L."/>
            <person name="Markowitz V."/>
            <person name="Cheng J.-F."/>
            <person name="Hugenholtz P."/>
            <person name="Woyke T."/>
            <person name="Wu D."/>
            <person name="Pukall R."/>
            <person name="Gehrich-Schroeter G."/>
            <person name="Brambilla E."/>
            <person name="Klenk H.-P."/>
            <person name="Eisen J.A."/>
        </authorList>
    </citation>
    <scope>NUCLEOTIDE SEQUENCE [LARGE SCALE GENOMIC DNA]</scope>
    <source>
        <strain evidence="3">DSM 21211 / LMG 22137 / NRRL B-23946 / LB-34</strain>
    </source>
</reference>
<proteinExistence type="predicted"/>
<evidence type="ECO:0000313" key="2">
    <source>
        <dbReference type="EMBL" id="ADV68854.1"/>
    </source>
</evidence>
<keyword evidence="3" id="KW-1185">Reference proteome</keyword>
<evidence type="ECO:0000256" key="1">
    <source>
        <dbReference type="SAM" id="SignalP"/>
    </source>
</evidence>